<feature type="binding site" evidence="6">
    <location>
        <position position="475"/>
    </location>
    <ligand>
        <name>(S)-malate</name>
        <dbReference type="ChEBI" id="CHEBI:15589"/>
    </ligand>
</feature>
<evidence type="ECO:0000256" key="3">
    <source>
        <dbReference type="ARBA" id="ARBA00022723"/>
    </source>
</evidence>
<dbReference type="PANTHER" id="PTHR23406:SF32">
    <property type="entry name" value="NADP-DEPENDENT MALIC ENZYME"/>
    <property type="match status" value="1"/>
</dbReference>
<dbReference type="Gene3D" id="3.40.50.10380">
    <property type="entry name" value="Malic enzyme, N-terminal domain"/>
    <property type="match status" value="1"/>
</dbReference>
<feature type="binding site" evidence="7">
    <location>
        <position position="306"/>
    </location>
    <ligand>
        <name>a divalent metal cation</name>
        <dbReference type="ChEBI" id="CHEBI:60240"/>
    </ligand>
</feature>
<dbReference type="AlphaFoldDB" id="A0A3P3Y7N6"/>
<dbReference type="InterPro" id="IPR015884">
    <property type="entry name" value="Malic_enzyme_CS"/>
</dbReference>
<protein>
    <recommendedName>
        <fullName evidence="8">Malic enzyme</fullName>
    </recommendedName>
</protein>
<name>A0A3P3Y7N6_PLABS</name>
<evidence type="ECO:0000259" key="10">
    <source>
        <dbReference type="SMART" id="SM01274"/>
    </source>
</evidence>
<dbReference type="Gene3D" id="3.40.50.720">
    <property type="entry name" value="NAD(P)-binding Rossmann-like Domain"/>
    <property type="match status" value="1"/>
</dbReference>
<dbReference type="InterPro" id="IPR001891">
    <property type="entry name" value="Malic_OxRdtase"/>
</dbReference>
<dbReference type="CDD" id="cd05312">
    <property type="entry name" value="NAD_bind_1_malic_enz"/>
    <property type="match status" value="1"/>
</dbReference>
<feature type="binding site" evidence="6">
    <location>
        <position position="520"/>
    </location>
    <ligand>
        <name>(S)-malate</name>
        <dbReference type="ChEBI" id="CHEBI:15589"/>
    </ligand>
</feature>
<evidence type="ECO:0000256" key="6">
    <source>
        <dbReference type="PIRSR" id="PIRSR000106-2"/>
    </source>
</evidence>
<evidence type="ECO:0000313" key="12">
    <source>
        <dbReference type="Proteomes" id="UP000290189"/>
    </source>
</evidence>
<feature type="domain" description="Malic enzyme NAD-binding" evidence="9">
    <location>
        <begin position="331"/>
        <end position="589"/>
    </location>
</feature>
<dbReference type="GO" id="GO:0004471">
    <property type="term" value="F:malate dehydrogenase (decarboxylating) (NAD+) activity"/>
    <property type="evidence" value="ECO:0007669"/>
    <property type="project" value="TreeGrafter"/>
</dbReference>
<accession>A0A3P3Y7N6</accession>
<keyword evidence="4 8" id="KW-0560">Oxidoreductase</keyword>
<dbReference type="Pfam" id="PF00390">
    <property type="entry name" value="malic"/>
    <property type="match status" value="1"/>
</dbReference>
<comment type="cofactor">
    <cofactor evidence="1">
        <name>Mn(2+)</name>
        <dbReference type="ChEBI" id="CHEBI:29035"/>
    </cofactor>
</comment>
<dbReference type="PIRSF" id="PIRSF000106">
    <property type="entry name" value="ME"/>
    <property type="match status" value="1"/>
</dbReference>
<dbReference type="InterPro" id="IPR046346">
    <property type="entry name" value="Aminoacid_DH-like_N_sf"/>
</dbReference>
<dbReference type="Proteomes" id="UP000290189">
    <property type="component" value="Unassembled WGS sequence"/>
</dbReference>
<sequence>MSPVCDDLGVFANVTGVEARPSPALVMAMMRRVVRMGRVRAPVACRSHYTNTKDDWVETTRGHSRPGVLNKTAKTGMAVLNDPLLNKGLAFPMHERDRLGIRGLLPPTVDENLEKQKNRLMKRIRALPNNLLRFATLNSLQDRNEVLFYRILCDNLKELAPVIYTPTVGLGALNYGELFRRPRGLFFSANDRGAMISMAYNWPREDVQIAVITDGSRILGLGDLGVNGMAIPIGKLSLYCAIAGIHPSRTLPVFLDVGTDNKELLTRAGYLGIKQKRLRGDEYFAVLDECIQALKNRWPHILLQFEDFNNENAIPVLQRYRDEILCFNDDIQGTGAVCVAGVIGALRSIGHNSPSALCDQRIVIAGAGTAGIGIAESLAFAMESFGLSYDKALRNLTLVDQYGALGAGRQQYASAQGPFLHDGPIADGASLLDTVRTLKPHILIGVTGISGLFSEDVVREMSKHHERPIIFPLSNPTANTECTAPDALAWTNGTAIYASGSPFDPVAMPDGRVVEVNQANNMYTFPGLGLGALIANAKLVTRGMLLAASLELAEQVPQERLDRGLIFPDLDTIRGVTQSIAVKVVRAAQDDQVARTPLPEDDDVIRAVVEHESWDPHYAAIVPQT</sequence>
<dbReference type="GO" id="GO:0005739">
    <property type="term" value="C:mitochondrion"/>
    <property type="evidence" value="ECO:0007669"/>
    <property type="project" value="TreeGrafter"/>
</dbReference>
<evidence type="ECO:0000313" key="11">
    <source>
        <dbReference type="EMBL" id="SPQ96000.1"/>
    </source>
</evidence>
<keyword evidence="11" id="KW-0496">Mitochondrion</keyword>
<dbReference type="SUPFAM" id="SSF53223">
    <property type="entry name" value="Aminoacid dehydrogenase-like, N-terminal domain"/>
    <property type="match status" value="1"/>
</dbReference>
<feature type="binding site" evidence="7">
    <location>
        <position position="307"/>
    </location>
    <ligand>
        <name>a divalent metal cation</name>
        <dbReference type="ChEBI" id="CHEBI:60240"/>
    </ligand>
</feature>
<dbReference type="SUPFAM" id="SSF51735">
    <property type="entry name" value="NAD(P)-binding Rossmann-fold domains"/>
    <property type="match status" value="1"/>
</dbReference>
<feature type="binding site" evidence="6">
    <location>
        <position position="217"/>
    </location>
    <ligand>
        <name>(S)-malate</name>
        <dbReference type="ChEBI" id="CHEBI:15589"/>
    </ligand>
</feature>
<organism evidence="11 12">
    <name type="scientific">Plasmodiophora brassicae</name>
    <name type="common">Clubroot disease agent</name>
    <dbReference type="NCBI Taxonomy" id="37360"/>
    <lineage>
        <taxon>Eukaryota</taxon>
        <taxon>Sar</taxon>
        <taxon>Rhizaria</taxon>
        <taxon>Endomyxa</taxon>
        <taxon>Phytomyxea</taxon>
        <taxon>Plasmodiophorida</taxon>
        <taxon>Plasmodiophoridae</taxon>
        <taxon>Plasmodiophora</taxon>
    </lineage>
</organism>
<dbReference type="InterPro" id="IPR012302">
    <property type="entry name" value="Malic_NAD-bd"/>
</dbReference>
<comment type="similarity">
    <text evidence="2 8">Belongs to the malic enzymes family.</text>
</comment>
<proteinExistence type="inferred from homology"/>
<dbReference type="PRINTS" id="PR00072">
    <property type="entry name" value="MALOXRDTASE"/>
</dbReference>
<feature type="active site" description="Proton acceptor" evidence="5">
    <location>
        <position position="235"/>
    </location>
</feature>
<reference evidence="11 12" key="1">
    <citation type="submission" date="2018-03" db="EMBL/GenBank/DDBJ databases">
        <authorList>
            <person name="Fogelqvist J."/>
        </authorList>
    </citation>
    <scope>NUCLEOTIDE SEQUENCE [LARGE SCALE GENOMIC DNA]</scope>
</reference>
<evidence type="ECO:0000256" key="8">
    <source>
        <dbReference type="RuleBase" id="RU003426"/>
    </source>
</evidence>
<evidence type="ECO:0000256" key="2">
    <source>
        <dbReference type="ARBA" id="ARBA00008785"/>
    </source>
</evidence>
<dbReference type="PANTHER" id="PTHR23406">
    <property type="entry name" value="MALIC ENZYME-RELATED"/>
    <property type="match status" value="1"/>
</dbReference>
<dbReference type="InterPro" id="IPR037062">
    <property type="entry name" value="Malic_N_dom_sf"/>
</dbReference>
<keyword evidence="3 7" id="KW-0479">Metal-binding</keyword>
<feature type="active site" description="Proton donor" evidence="5">
    <location>
        <position position="164"/>
    </location>
</feature>
<dbReference type="SMART" id="SM01274">
    <property type="entry name" value="malic"/>
    <property type="match status" value="1"/>
</dbReference>
<dbReference type="InterPro" id="IPR012301">
    <property type="entry name" value="Malic_N_dom"/>
</dbReference>
<dbReference type="SMART" id="SM00919">
    <property type="entry name" value="Malic_M"/>
    <property type="match status" value="1"/>
</dbReference>
<dbReference type="GO" id="GO:0046872">
    <property type="term" value="F:metal ion binding"/>
    <property type="evidence" value="ECO:0007669"/>
    <property type="project" value="UniProtKB-KW"/>
</dbReference>
<geneLocation type="mitochondrion" evidence="11"/>
<comment type="cofactor">
    <cofactor evidence="7">
        <name>Mg(2+)</name>
        <dbReference type="ChEBI" id="CHEBI:18420"/>
    </cofactor>
    <cofactor evidence="7">
        <name>Mn(2+)</name>
        <dbReference type="ChEBI" id="CHEBI:29035"/>
    </cofactor>
    <text evidence="7">Divalent metal cations. Prefers magnesium or manganese.</text>
</comment>
<gene>
    <name evidence="11" type="ORF">PLBR_LOCUS3215</name>
</gene>
<feature type="binding site" evidence="7">
    <location>
        <position position="330"/>
    </location>
    <ligand>
        <name>a divalent metal cation</name>
        <dbReference type="ChEBI" id="CHEBI:60240"/>
    </ligand>
</feature>
<dbReference type="PROSITE" id="PS00331">
    <property type="entry name" value="MALIC_ENZYMES"/>
    <property type="match status" value="1"/>
</dbReference>
<dbReference type="GO" id="GO:0051287">
    <property type="term" value="F:NAD binding"/>
    <property type="evidence" value="ECO:0007669"/>
    <property type="project" value="InterPro"/>
</dbReference>
<dbReference type="GO" id="GO:0006108">
    <property type="term" value="P:malate metabolic process"/>
    <property type="evidence" value="ECO:0007669"/>
    <property type="project" value="TreeGrafter"/>
</dbReference>
<dbReference type="NCBIfam" id="NF010052">
    <property type="entry name" value="PRK13529.1"/>
    <property type="match status" value="1"/>
</dbReference>
<dbReference type="InterPro" id="IPR036291">
    <property type="entry name" value="NAD(P)-bd_dom_sf"/>
</dbReference>
<feature type="domain" description="Malic enzyme N-terminal" evidence="10">
    <location>
        <begin position="141"/>
        <end position="321"/>
    </location>
</feature>
<evidence type="ECO:0000256" key="1">
    <source>
        <dbReference type="ARBA" id="ARBA00001936"/>
    </source>
</evidence>
<evidence type="ECO:0000256" key="4">
    <source>
        <dbReference type="ARBA" id="ARBA00023002"/>
    </source>
</evidence>
<evidence type="ECO:0000259" key="9">
    <source>
        <dbReference type="SMART" id="SM00919"/>
    </source>
</evidence>
<evidence type="ECO:0000256" key="5">
    <source>
        <dbReference type="PIRSR" id="PIRSR000106-1"/>
    </source>
</evidence>
<dbReference type="EMBL" id="OVEO01000005">
    <property type="protein sequence ID" value="SPQ96000.1"/>
    <property type="molecule type" value="Genomic_DNA"/>
</dbReference>
<evidence type="ECO:0000256" key="7">
    <source>
        <dbReference type="PIRSR" id="PIRSR000106-3"/>
    </source>
</evidence>
<dbReference type="Pfam" id="PF03949">
    <property type="entry name" value="Malic_M"/>
    <property type="match status" value="1"/>
</dbReference>